<evidence type="ECO:0000313" key="2">
    <source>
        <dbReference type="Proteomes" id="UP000033618"/>
    </source>
</evidence>
<dbReference type="PATRIC" id="fig|28092.6.peg.6341"/>
<reference evidence="1 2" key="1">
    <citation type="submission" date="2015-03" db="EMBL/GenBank/DDBJ databases">
        <title>Draft Genome Sequence of Burkholderia andropogonis type strain ICMP2807, isolated from Sorghum bicolor.</title>
        <authorList>
            <person name="Lopes-Santos L."/>
            <person name="Castro D.B."/>
            <person name="Ottoboni L.M."/>
            <person name="Park D."/>
            <person name="Weirc B.S."/>
            <person name="Destefano S.A."/>
        </authorList>
    </citation>
    <scope>NUCLEOTIDE SEQUENCE [LARGE SCALE GENOMIC DNA]</scope>
    <source>
        <strain evidence="1 2">ICMP2807</strain>
    </source>
</reference>
<accession>A0A0F5JT85</accession>
<comment type="caution">
    <text evidence="1">The sequence shown here is derived from an EMBL/GenBank/DDBJ whole genome shotgun (WGS) entry which is preliminary data.</text>
</comment>
<gene>
    <name evidence="1" type="ORF">WM40_26795</name>
</gene>
<evidence type="ECO:0000313" key="1">
    <source>
        <dbReference type="EMBL" id="KKB60850.1"/>
    </source>
</evidence>
<protein>
    <recommendedName>
        <fullName evidence="3">CagE TrbE VirB component of type IV transporter system central domain-containing protein</fullName>
    </recommendedName>
</protein>
<dbReference type="EMBL" id="LAQU01000164">
    <property type="protein sequence ID" value="KKB60850.1"/>
    <property type="molecule type" value="Genomic_DNA"/>
</dbReference>
<keyword evidence="2" id="KW-1185">Reference proteome</keyword>
<dbReference type="STRING" id="28092.WM40_26795"/>
<dbReference type="AlphaFoldDB" id="A0A0F5JT85"/>
<sequence>MAAFEFEGPDVDSAADARILRLVNDCARSLRESSRRPLTVWWIVHRRRVADYYTLPMPDPVSQMVEDKRREQYEASTNYVNRHYLVFTMPPEVGLNRFAARFKHQINHDRVNGFTAFIDATKAYFSDQYAFAYAGSELEEQVARFEDMLRGIAVSNSDLSLKRMVGDAFGGLLRRCSSLLADDGCRASLNTAQFLDVSLASDEITPGDAFLRVDGGGQTRYAFCTGIPSHRDNWPEIVQPRALDALYSIQGEIVVSHVFRIASSSQAQKYLTSVRRYHDNRKLNLRAVMGSAANGGDTSNARPNLARAKAASHTQDLLDALSMNKVAFGWYNFTVLSLSPRFSGEDKAFESFLAGQRLATQVESVLQGAKYVPVRETMNSVSAFASTTPGMWKEASRWAFVRTDVVARQLPLRSVSRGAPINQHLTKEMGRLIPAIAPLPTKHGIAYWFTTWLGPLGHMLVVGLSRTGKTIFVTLCWTLARKVPGTDVFILDKDNSNRIPVMLQNGEYIDYSAKATQKARANPMTLLDSESHVRWLTRWVENLARVRGYEPSADDQD</sequence>
<name>A0A0F5JT85_9BURK</name>
<evidence type="ECO:0008006" key="3">
    <source>
        <dbReference type="Google" id="ProtNLM"/>
    </source>
</evidence>
<feature type="non-terminal residue" evidence="1">
    <location>
        <position position="557"/>
    </location>
</feature>
<proteinExistence type="predicted"/>
<dbReference type="InterPro" id="IPR027417">
    <property type="entry name" value="P-loop_NTPase"/>
</dbReference>
<dbReference type="SUPFAM" id="SSF52540">
    <property type="entry name" value="P-loop containing nucleoside triphosphate hydrolases"/>
    <property type="match status" value="1"/>
</dbReference>
<dbReference type="Proteomes" id="UP000033618">
    <property type="component" value="Unassembled WGS sequence"/>
</dbReference>
<organism evidence="1 2">
    <name type="scientific">Robbsia andropogonis</name>
    <dbReference type="NCBI Taxonomy" id="28092"/>
    <lineage>
        <taxon>Bacteria</taxon>
        <taxon>Pseudomonadati</taxon>
        <taxon>Pseudomonadota</taxon>
        <taxon>Betaproteobacteria</taxon>
        <taxon>Burkholderiales</taxon>
        <taxon>Burkholderiaceae</taxon>
        <taxon>Robbsia</taxon>
    </lineage>
</organism>